<evidence type="ECO:0008006" key="3">
    <source>
        <dbReference type="Google" id="ProtNLM"/>
    </source>
</evidence>
<keyword evidence="2" id="KW-1185">Reference proteome</keyword>
<reference evidence="1" key="1">
    <citation type="submission" date="2022-08" db="EMBL/GenBank/DDBJ databases">
        <title>Chryseobacterium antibioticum,isolated from the rhizosphere soil of Pyrola in Tibet.</title>
        <authorList>
            <person name="Kan Y."/>
        </authorList>
    </citation>
    <scope>NUCLEOTIDE SEQUENCE</scope>
    <source>
        <strain evidence="1">Pc2-12</strain>
    </source>
</reference>
<proteinExistence type="predicted"/>
<name>A0ABT2IGX7_9FLAO</name>
<dbReference type="EMBL" id="JANZQH010000004">
    <property type="protein sequence ID" value="MCT2407905.1"/>
    <property type="molecule type" value="Genomic_DNA"/>
</dbReference>
<gene>
    <name evidence="1" type="ORF">NZD88_10175</name>
</gene>
<accession>A0ABT2IGX7</accession>
<organism evidence="1 2">
    <name type="scientific">Chryseobacterium pyrolae</name>
    <dbReference type="NCBI Taxonomy" id="2987481"/>
    <lineage>
        <taxon>Bacteria</taxon>
        <taxon>Pseudomonadati</taxon>
        <taxon>Bacteroidota</taxon>
        <taxon>Flavobacteriia</taxon>
        <taxon>Flavobacteriales</taxon>
        <taxon>Weeksellaceae</taxon>
        <taxon>Chryseobacterium group</taxon>
        <taxon>Chryseobacterium</taxon>
    </lineage>
</organism>
<dbReference type="RefSeq" id="WP_259829058.1">
    <property type="nucleotide sequence ID" value="NZ_JANZQH010000004.1"/>
</dbReference>
<sequence length="130" mass="15470">MNYYIFFLTLLGCILIFSCKDINEKGIRDFNKYSFDTAIEGEGSFNIGHVFNIDKKKYIEKNDYDFIYYTKDLTEREFLIPGSLTNDEFPVYWREVNLPFRIIKNSNSDTLIIIKENKKFIFKKVKNTSP</sequence>
<comment type="caution">
    <text evidence="1">The sequence shown here is derived from an EMBL/GenBank/DDBJ whole genome shotgun (WGS) entry which is preliminary data.</text>
</comment>
<dbReference type="Proteomes" id="UP001142057">
    <property type="component" value="Unassembled WGS sequence"/>
</dbReference>
<evidence type="ECO:0000313" key="1">
    <source>
        <dbReference type="EMBL" id="MCT2407905.1"/>
    </source>
</evidence>
<protein>
    <recommendedName>
        <fullName evidence="3">Lipoprotein</fullName>
    </recommendedName>
</protein>
<evidence type="ECO:0000313" key="2">
    <source>
        <dbReference type="Proteomes" id="UP001142057"/>
    </source>
</evidence>